<protein>
    <submittedName>
        <fullName evidence="2">Respiratory nitrate reductase chaperone NarJ</fullName>
    </submittedName>
</protein>
<name>A0A4R3LXU9_9HYPH</name>
<accession>A0A4R3LXU9</accession>
<dbReference type="Gene3D" id="1.10.3480.10">
    <property type="entry name" value="TorD-like"/>
    <property type="match status" value="1"/>
</dbReference>
<dbReference type="OrthoDB" id="8478585at2"/>
<proteinExistence type="predicted"/>
<dbReference type="PANTHER" id="PTHR43680">
    <property type="entry name" value="NITRATE REDUCTASE MOLYBDENUM COFACTOR ASSEMBLY CHAPERONE"/>
    <property type="match status" value="1"/>
</dbReference>
<evidence type="ECO:0000256" key="1">
    <source>
        <dbReference type="ARBA" id="ARBA00023063"/>
    </source>
</evidence>
<dbReference type="AlphaFoldDB" id="A0A4R3LXU9"/>
<dbReference type="GO" id="GO:0051131">
    <property type="term" value="P:chaperone-mediated protein complex assembly"/>
    <property type="evidence" value="ECO:0007669"/>
    <property type="project" value="InterPro"/>
</dbReference>
<dbReference type="SUPFAM" id="SSF89155">
    <property type="entry name" value="TorD-like"/>
    <property type="match status" value="1"/>
</dbReference>
<dbReference type="GO" id="GO:0042128">
    <property type="term" value="P:nitrate assimilation"/>
    <property type="evidence" value="ECO:0007669"/>
    <property type="project" value="UniProtKB-KW"/>
</dbReference>
<keyword evidence="1" id="KW-0534">Nitrate assimilation</keyword>
<evidence type="ECO:0000313" key="3">
    <source>
        <dbReference type="Proteomes" id="UP000295678"/>
    </source>
</evidence>
<dbReference type="EMBL" id="SMAK01000013">
    <property type="protein sequence ID" value="TCT05403.1"/>
    <property type="molecule type" value="Genomic_DNA"/>
</dbReference>
<comment type="caution">
    <text evidence="2">The sequence shown here is derived from an EMBL/GenBank/DDBJ whole genome shotgun (WGS) entry which is preliminary data.</text>
</comment>
<dbReference type="NCBIfam" id="TIGR00684">
    <property type="entry name" value="narJ"/>
    <property type="match status" value="1"/>
</dbReference>
<dbReference type="Pfam" id="PF02613">
    <property type="entry name" value="Nitrate_red_del"/>
    <property type="match status" value="1"/>
</dbReference>
<organism evidence="2 3">
    <name type="scientific">Tepidamorphus gemmatus</name>
    <dbReference type="NCBI Taxonomy" id="747076"/>
    <lineage>
        <taxon>Bacteria</taxon>
        <taxon>Pseudomonadati</taxon>
        <taxon>Pseudomonadota</taxon>
        <taxon>Alphaproteobacteria</taxon>
        <taxon>Hyphomicrobiales</taxon>
        <taxon>Tepidamorphaceae</taxon>
        <taxon>Tepidamorphus</taxon>
    </lineage>
</organism>
<dbReference type="PANTHER" id="PTHR43680:SF2">
    <property type="entry name" value="NITRATE REDUCTASE MOLYBDENUM COFACTOR ASSEMBLY CHAPERONE NARJ"/>
    <property type="match status" value="1"/>
</dbReference>
<dbReference type="RefSeq" id="WP_132807685.1">
    <property type="nucleotide sequence ID" value="NZ_SMAK01000013.1"/>
</dbReference>
<dbReference type="InterPro" id="IPR003765">
    <property type="entry name" value="NO3_reductase_chaperone_NarJ"/>
</dbReference>
<gene>
    <name evidence="2" type="ORF">EDC22_11325</name>
</gene>
<evidence type="ECO:0000313" key="2">
    <source>
        <dbReference type="EMBL" id="TCT05403.1"/>
    </source>
</evidence>
<sequence length="243" mass="26473">MAKTFKALSALLAYPTAELQAAAAELRQVIAAEALLTDLDQAALAPLIEEIGSGDLYDLQERYTLLFDRSRALSLHLFEHVHGDSRDRGQAMVDLAGLYERYGCHVVANELPDFLPLFLEFLSVIPEADARAFVAEPEHVLRELEDRLGRRRSPYAAVFRALVALGRGRAAAAGEPVSAAPDVVLAVDEVEELADLDAEWEETAVTFGPGDPAVDACGRTRLMTRLRAARRSVVHPDGDEGRA</sequence>
<dbReference type="GO" id="GO:0016530">
    <property type="term" value="F:metallochaperone activity"/>
    <property type="evidence" value="ECO:0007669"/>
    <property type="project" value="TreeGrafter"/>
</dbReference>
<dbReference type="Proteomes" id="UP000295678">
    <property type="component" value="Unassembled WGS sequence"/>
</dbReference>
<dbReference type="InterPro" id="IPR020945">
    <property type="entry name" value="DMSO/NO3_reduct_chaperone"/>
</dbReference>
<dbReference type="InterPro" id="IPR036411">
    <property type="entry name" value="TorD-like_sf"/>
</dbReference>
<reference evidence="2 3" key="1">
    <citation type="submission" date="2019-03" db="EMBL/GenBank/DDBJ databases">
        <title>Genomic Encyclopedia of Type Strains, Phase IV (KMG-IV): sequencing the most valuable type-strain genomes for metagenomic binning, comparative biology and taxonomic classification.</title>
        <authorList>
            <person name="Goeker M."/>
        </authorList>
    </citation>
    <scope>NUCLEOTIDE SEQUENCE [LARGE SCALE GENOMIC DNA]</scope>
    <source>
        <strain evidence="2 3">DSM 19345</strain>
    </source>
</reference>
<keyword evidence="3" id="KW-1185">Reference proteome</keyword>
<dbReference type="GO" id="GO:0051082">
    <property type="term" value="F:unfolded protein binding"/>
    <property type="evidence" value="ECO:0007669"/>
    <property type="project" value="InterPro"/>
</dbReference>